<dbReference type="InterPro" id="IPR005119">
    <property type="entry name" value="LysR_subst-bd"/>
</dbReference>
<dbReference type="RefSeq" id="WP_111740994.1">
    <property type="nucleotide sequence ID" value="NZ_LR698987.1"/>
</dbReference>
<dbReference type="PROSITE" id="PS50931">
    <property type="entry name" value="HTH_LYSR"/>
    <property type="match status" value="1"/>
</dbReference>
<dbReference type="InterPro" id="IPR000847">
    <property type="entry name" value="LysR_HTH_N"/>
</dbReference>
<name>A0A2X4V6J7_9GAMM</name>
<evidence type="ECO:0000259" key="5">
    <source>
        <dbReference type="PROSITE" id="PS50931"/>
    </source>
</evidence>
<evidence type="ECO:0000256" key="2">
    <source>
        <dbReference type="ARBA" id="ARBA00023015"/>
    </source>
</evidence>
<evidence type="ECO:0000313" key="6">
    <source>
        <dbReference type="EMBL" id="SQI42372.1"/>
    </source>
</evidence>
<dbReference type="KEGG" id="lri:NCTC12151_02564"/>
<accession>A0A2X4V6J7</accession>
<dbReference type="InterPro" id="IPR036390">
    <property type="entry name" value="WH_DNA-bd_sf"/>
</dbReference>
<dbReference type="Proteomes" id="UP000249005">
    <property type="component" value="Chromosome 1"/>
</dbReference>
<keyword evidence="4" id="KW-0804">Transcription</keyword>
<keyword evidence="2" id="KW-0805">Transcription regulation</keyword>
<dbReference type="PANTHER" id="PTHR30346">
    <property type="entry name" value="TRANSCRIPTIONAL DUAL REGULATOR HCAR-RELATED"/>
    <property type="match status" value="1"/>
</dbReference>
<dbReference type="GO" id="GO:0003700">
    <property type="term" value="F:DNA-binding transcription factor activity"/>
    <property type="evidence" value="ECO:0007669"/>
    <property type="project" value="InterPro"/>
</dbReference>
<keyword evidence="3" id="KW-0238">DNA-binding</keyword>
<dbReference type="GO" id="GO:0032993">
    <property type="term" value="C:protein-DNA complex"/>
    <property type="evidence" value="ECO:0007669"/>
    <property type="project" value="TreeGrafter"/>
</dbReference>
<evidence type="ECO:0000313" key="7">
    <source>
        <dbReference type="Proteomes" id="UP000249005"/>
    </source>
</evidence>
<dbReference type="EMBL" id="LS483470">
    <property type="protein sequence ID" value="SQI42372.1"/>
    <property type="molecule type" value="Genomic_DNA"/>
</dbReference>
<dbReference type="SUPFAM" id="SSF53850">
    <property type="entry name" value="Periplasmic binding protein-like II"/>
    <property type="match status" value="1"/>
</dbReference>
<evidence type="ECO:0000256" key="4">
    <source>
        <dbReference type="ARBA" id="ARBA00023163"/>
    </source>
</evidence>
<dbReference type="SUPFAM" id="SSF46785">
    <property type="entry name" value="Winged helix' DNA-binding domain"/>
    <property type="match status" value="1"/>
</dbReference>
<dbReference type="OrthoDB" id="8850588at2"/>
<organism evidence="6 7">
    <name type="scientific">Leminorella richardii</name>
    <dbReference type="NCBI Taxonomy" id="158841"/>
    <lineage>
        <taxon>Bacteria</taxon>
        <taxon>Pseudomonadati</taxon>
        <taxon>Pseudomonadota</taxon>
        <taxon>Gammaproteobacteria</taxon>
        <taxon>Enterobacterales</taxon>
        <taxon>Budviciaceae</taxon>
        <taxon>Leminorella</taxon>
    </lineage>
</organism>
<protein>
    <submittedName>
        <fullName evidence="6">HTH-type transcriptional regulator gltC</fullName>
    </submittedName>
</protein>
<dbReference type="Gene3D" id="3.40.190.10">
    <property type="entry name" value="Periplasmic binding protein-like II"/>
    <property type="match status" value="2"/>
</dbReference>
<dbReference type="GO" id="GO:0003677">
    <property type="term" value="F:DNA binding"/>
    <property type="evidence" value="ECO:0007669"/>
    <property type="project" value="UniProtKB-KW"/>
</dbReference>
<reference evidence="6 7" key="1">
    <citation type="submission" date="2018-06" db="EMBL/GenBank/DDBJ databases">
        <authorList>
            <consortium name="Pathogen Informatics"/>
            <person name="Doyle S."/>
        </authorList>
    </citation>
    <scope>NUCLEOTIDE SEQUENCE [LARGE SCALE GENOMIC DNA]</scope>
    <source>
        <strain evidence="6 7">NCTC12151</strain>
    </source>
</reference>
<gene>
    <name evidence="6" type="primary">gltC_3</name>
    <name evidence="6" type="ORF">NCTC12151_02564</name>
</gene>
<dbReference type="InterPro" id="IPR036388">
    <property type="entry name" value="WH-like_DNA-bd_sf"/>
</dbReference>
<proteinExistence type="inferred from homology"/>
<keyword evidence="7" id="KW-1185">Reference proteome</keyword>
<dbReference type="Pfam" id="PF03466">
    <property type="entry name" value="LysR_substrate"/>
    <property type="match status" value="1"/>
</dbReference>
<dbReference type="PRINTS" id="PR00039">
    <property type="entry name" value="HTHLYSR"/>
</dbReference>
<evidence type="ECO:0000256" key="1">
    <source>
        <dbReference type="ARBA" id="ARBA00009437"/>
    </source>
</evidence>
<feature type="domain" description="HTH lysR-type" evidence="5">
    <location>
        <begin position="10"/>
        <end position="67"/>
    </location>
</feature>
<evidence type="ECO:0000256" key="3">
    <source>
        <dbReference type="ARBA" id="ARBA00023125"/>
    </source>
</evidence>
<sequence>MNQTERIYRTDLKLLRYFLAVAEELHFGRAAARLNMSQPPLSIHIKELESQLGTMLFIRHSRSVALTHAGKVLMEEARLLLQAANQALAKVEQIGRGERGRVELGIVGTALWGGLRPFFLRFMQENPTVDILFREKSPGMQIALLENHEIDAGIWRMATTLPLGLTGERLRSASYLVALPRNHRLAAYSAIPLGELRNEPFVTLPAAHSDWSFLQKVCFRAGFSPNIVREAVEPQTVLALTSMGVGITLMADSYAQMNWPGVVFRPLEERIPADLYIVYDASQLTPILQRLIGMLKSADIEEMKETEAL</sequence>
<dbReference type="FunFam" id="1.10.10.10:FF:000001">
    <property type="entry name" value="LysR family transcriptional regulator"/>
    <property type="match status" value="1"/>
</dbReference>
<dbReference type="Gene3D" id="1.10.10.10">
    <property type="entry name" value="Winged helix-like DNA-binding domain superfamily/Winged helix DNA-binding domain"/>
    <property type="match status" value="1"/>
</dbReference>
<dbReference type="AlphaFoldDB" id="A0A2X4V6J7"/>
<dbReference type="NCBIfam" id="NF007439">
    <property type="entry name" value="PRK09986.1"/>
    <property type="match status" value="1"/>
</dbReference>
<comment type="similarity">
    <text evidence="1">Belongs to the LysR transcriptional regulatory family.</text>
</comment>
<dbReference type="Pfam" id="PF00126">
    <property type="entry name" value="HTH_1"/>
    <property type="match status" value="1"/>
</dbReference>
<dbReference type="PANTHER" id="PTHR30346:SF27">
    <property type="entry name" value="HTH-TYPE TRANSCRIPTIONAL REGULATOR XAPR"/>
    <property type="match status" value="1"/>
</dbReference>